<comment type="caution">
    <text evidence="1">The sequence shown here is derived from an EMBL/GenBank/DDBJ whole genome shotgun (WGS) entry which is preliminary data.</text>
</comment>
<sequence length="211" mass="24824">MSESSLHFRRALCAATYNIKQNEIAKKLDITEAAVSKLFNGFNMPKWPKPFSLSILLDHPWQLVNMIKPDMDSFKQNPEYFIPGVSKQAQLNELAQERDKTKSICGFKLLNPQLLFNQEETITGRWVTTYPELDYFEFHLTYDPLVDHVLRKKVVTLFPEARYIVKTFRPCRPKHDRAFRVIFPKNQPSLSYVGMIHELKNFRDETECHEL</sequence>
<evidence type="ECO:0000313" key="1">
    <source>
        <dbReference type="EMBL" id="MFC5531001.1"/>
    </source>
</evidence>
<evidence type="ECO:0008006" key="3">
    <source>
        <dbReference type="Google" id="ProtNLM"/>
    </source>
</evidence>
<evidence type="ECO:0000313" key="2">
    <source>
        <dbReference type="Proteomes" id="UP001596108"/>
    </source>
</evidence>
<dbReference type="CDD" id="cd00093">
    <property type="entry name" value="HTH_XRE"/>
    <property type="match status" value="1"/>
</dbReference>
<dbReference type="RefSeq" id="WP_378112947.1">
    <property type="nucleotide sequence ID" value="NZ_JBHSNC010000049.1"/>
</dbReference>
<reference evidence="2" key="1">
    <citation type="journal article" date="2019" name="Int. J. Syst. Evol. Microbiol.">
        <title>The Global Catalogue of Microorganisms (GCM) 10K type strain sequencing project: providing services to taxonomists for standard genome sequencing and annotation.</title>
        <authorList>
            <consortium name="The Broad Institute Genomics Platform"/>
            <consortium name="The Broad Institute Genome Sequencing Center for Infectious Disease"/>
            <person name="Wu L."/>
            <person name="Ma J."/>
        </authorList>
    </citation>
    <scope>NUCLEOTIDE SEQUENCE [LARGE SCALE GENOMIC DNA]</scope>
    <source>
        <strain evidence="2">CGMCC 1.18578</strain>
    </source>
</reference>
<dbReference type="InterPro" id="IPR001387">
    <property type="entry name" value="Cro/C1-type_HTH"/>
</dbReference>
<organism evidence="1 2">
    <name type="scientific">Cohnella yongneupensis</name>
    <dbReference type="NCBI Taxonomy" id="425006"/>
    <lineage>
        <taxon>Bacteria</taxon>
        <taxon>Bacillati</taxon>
        <taxon>Bacillota</taxon>
        <taxon>Bacilli</taxon>
        <taxon>Bacillales</taxon>
        <taxon>Paenibacillaceae</taxon>
        <taxon>Cohnella</taxon>
    </lineage>
</organism>
<dbReference type="Proteomes" id="UP001596108">
    <property type="component" value="Unassembled WGS sequence"/>
</dbReference>
<name>A0ABW0R190_9BACL</name>
<dbReference type="EMBL" id="JBHSNC010000049">
    <property type="protein sequence ID" value="MFC5531001.1"/>
    <property type="molecule type" value="Genomic_DNA"/>
</dbReference>
<keyword evidence="2" id="KW-1185">Reference proteome</keyword>
<accession>A0ABW0R190</accession>
<gene>
    <name evidence="1" type="ORF">ACFPQ4_16350</name>
</gene>
<protein>
    <recommendedName>
        <fullName evidence="3">HTH cro/C1-type domain-containing protein</fullName>
    </recommendedName>
</protein>
<proteinExistence type="predicted"/>